<evidence type="ECO:0000313" key="3">
    <source>
        <dbReference type="Proteomes" id="UP001259832"/>
    </source>
</evidence>
<evidence type="ECO:0000259" key="1">
    <source>
        <dbReference type="Pfam" id="PF14644"/>
    </source>
</evidence>
<accession>A0AAD9GED2</accession>
<dbReference type="InterPro" id="IPR027914">
    <property type="entry name" value="DUF4456"/>
</dbReference>
<name>A0AAD9GED2_9STRA</name>
<dbReference type="PANTHER" id="PTHR21444:SF14">
    <property type="entry name" value="COILED-COIL DOMAIN-CONTAINING PROTEIN 180"/>
    <property type="match status" value="1"/>
</dbReference>
<protein>
    <recommendedName>
        <fullName evidence="1">DUF4456 domain-containing protein</fullName>
    </recommendedName>
</protein>
<dbReference type="Pfam" id="PF14644">
    <property type="entry name" value="DUF4456"/>
    <property type="match status" value="1"/>
</dbReference>
<proteinExistence type="predicted"/>
<dbReference type="EMBL" id="JASMQC010000021">
    <property type="protein sequence ID" value="KAK1936601.1"/>
    <property type="molecule type" value="Genomic_DNA"/>
</dbReference>
<dbReference type="PANTHER" id="PTHR21444">
    <property type="entry name" value="COILED-COIL DOMAIN-CONTAINING PROTEIN 180"/>
    <property type="match status" value="1"/>
</dbReference>
<sequence>MEDLPPSGIPAALKEYLFTQLEKAHAFVVQQEVSYREQVASFTHLLSLVPGIVVMNFVEQAKQQMQRSITAVGSAFEDQYQSYTQLKSQHTLELRPNLCSLNNAQLLRELEEREHVRSESTRLALLNLRIQFLTGQIQLSLAFEARLVKLYQCLMQLLDSSVLSLDDLKPFAGEELPKAKRKSLKRLRKVARVNERGDPKEVKRTAVEQQKLTQNGETCRFPLRSWPGIPSFGVNLLWEEVKADILAKDSAGLSLDSTSSTVKADSSVQDLACIPLVSSDGSCVTLLTPAHRALVRARDLAYGDYVKFCGEATHCFLESLHERLEDEVKWTLSWEKGIDSMRMQQQQGTPGQDLT</sequence>
<feature type="domain" description="DUF4456" evidence="1">
    <location>
        <begin position="6"/>
        <end position="189"/>
    </location>
</feature>
<gene>
    <name evidence="2" type="ORF">P3T76_010036</name>
</gene>
<organism evidence="2 3">
    <name type="scientific">Phytophthora citrophthora</name>
    <dbReference type="NCBI Taxonomy" id="4793"/>
    <lineage>
        <taxon>Eukaryota</taxon>
        <taxon>Sar</taxon>
        <taxon>Stramenopiles</taxon>
        <taxon>Oomycota</taxon>
        <taxon>Peronosporomycetes</taxon>
        <taxon>Peronosporales</taxon>
        <taxon>Peronosporaceae</taxon>
        <taxon>Phytophthora</taxon>
    </lineage>
</organism>
<evidence type="ECO:0000313" key="2">
    <source>
        <dbReference type="EMBL" id="KAK1936601.1"/>
    </source>
</evidence>
<dbReference type="Proteomes" id="UP001259832">
    <property type="component" value="Unassembled WGS sequence"/>
</dbReference>
<reference evidence="2" key="1">
    <citation type="submission" date="2023-08" db="EMBL/GenBank/DDBJ databases">
        <title>Reference Genome Resource for the Citrus Pathogen Phytophthora citrophthora.</title>
        <authorList>
            <person name="Moller H."/>
            <person name="Coetzee B."/>
            <person name="Rose L.J."/>
            <person name="Van Niekerk J.M."/>
        </authorList>
    </citation>
    <scope>NUCLEOTIDE SEQUENCE</scope>
    <source>
        <strain evidence="2">STE-U-9442</strain>
    </source>
</reference>
<comment type="caution">
    <text evidence="2">The sequence shown here is derived from an EMBL/GenBank/DDBJ whole genome shotgun (WGS) entry which is preliminary data.</text>
</comment>
<dbReference type="AlphaFoldDB" id="A0AAD9GED2"/>
<keyword evidence="3" id="KW-1185">Reference proteome</keyword>